<keyword evidence="1" id="KW-0560">Oxidoreductase</keyword>
<keyword evidence="3" id="KW-1185">Reference proteome</keyword>
<dbReference type="Proteomes" id="UP001205105">
    <property type="component" value="Unassembled WGS sequence"/>
</dbReference>
<dbReference type="AlphaFoldDB" id="A0AAD5H3A4"/>
<dbReference type="Pfam" id="PF00106">
    <property type="entry name" value="adh_short"/>
    <property type="match status" value="1"/>
</dbReference>
<evidence type="ECO:0000313" key="2">
    <source>
        <dbReference type="EMBL" id="KAI7839238.1"/>
    </source>
</evidence>
<dbReference type="Gene3D" id="3.40.50.720">
    <property type="entry name" value="NAD(P)-binding Rossmann-like Domain"/>
    <property type="match status" value="1"/>
</dbReference>
<dbReference type="GO" id="GO:0016491">
    <property type="term" value="F:oxidoreductase activity"/>
    <property type="evidence" value="ECO:0007669"/>
    <property type="project" value="UniProtKB-KW"/>
</dbReference>
<dbReference type="PANTHER" id="PTHR43157:SF31">
    <property type="entry name" value="PHOSPHATIDYLINOSITOL-GLYCAN BIOSYNTHESIS CLASS F PROTEIN"/>
    <property type="match status" value="1"/>
</dbReference>
<gene>
    <name evidence="2" type="ORF">COHA_006936</name>
</gene>
<comment type="caution">
    <text evidence="2">The sequence shown here is derived from an EMBL/GenBank/DDBJ whole genome shotgun (WGS) entry which is preliminary data.</text>
</comment>
<protein>
    <submittedName>
        <fullName evidence="2">Uncharacterized protein</fullName>
    </submittedName>
</protein>
<dbReference type="PRINTS" id="PR00081">
    <property type="entry name" value="GDHRDH"/>
</dbReference>
<dbReference type="InterPro" id="IPR002347">
    <property type="entry name" value="SDR_fam"/>
</dbReference>
<dbReference type="SUPFAM" id="SSF51735">
    <property type="entry name" value="NAD(P)-binding Rossmann-fold domains"/>
    <property type="match status" value="1"/>
</dbReference>
<organism evidence="2 3">
    <name type="scientific">Chlorella ohadii</name>
    <dbReference type="NCBI Taxonomy" id="2649997"/>
    <lineage>
        <taxon>Eukaryota</taxon>
        <taxon>Viridiplantae</taxon>
        <taxon>Chlorophyta</taxon>
        <taxon>core chlorophytes</taxon>
        <taxon>Trebouxiophyceae</taxon>
        <taxon>Chlorellales</taxon>
        <taxon>Chlorellaceae</taxon>
        <taxon>Chlorella clade</taxon>
        <taxon>Chlorella</taxon>
    </lineage>
</organism>
<name>A0AAD5H3A4_9CHLO</name>
<accession>A0AAD5H3A4</accession>
<dbReference type="InterPro" id="IPR036291">
    <property type="entry name" value="NAD(P)-bd_dom_sf"/>
</dbReference>
<proteinExistence type="predicted"/>
<sequence length="313" mass="33437">MAGSKPIKLGFCSTAIEALRGADLTGKVAVVTGGNSGLGAETIRALATAGAECVLCCRNEKSGQAVAAELQPTVKGKISVTRLDLADLASVQEAGRHLAATLPSLDLLVLNAGVMAVRPKQHTKDGFELQFGTNHLGHFYFASLMLPKMKKQGTPGRVVVLSSSAHGFGRIHLEDLNCERRWYGAWAAYGNAKLANLLFVKELARRLKEEGSPVEAFALHPGICHTSIGEHIGCRANVFYCMYKPWLKTAAQGAATTIYAATAPELSGKSGAYLEDCQEAKPWRCARDADMARKLWDKSEELVQAALVKAGLA</sequence>
<evidence type="ECO:0000256" key="1">
    <source>
        <dbReference type="ARBA" id="ARBA00023002"/>
    </source>
</evidence>
<dbReference type="PANTHER" id="PTHR43157">
    <property type="entry name" value="PHOSPHATIDYLINOSITOL-GLYCAN BIOSYNTHESIS CLASS F PROTEIN-RELATED"/>
    <property type="match status" value="1"/>
</dbReference>
<dbReference type="EMBL" id="JADXDR010000104">
    <property type="protein sequence ID" value="KAI7839238.1"/>
    <property type="molecule type" value="Genomic_DNA"/>
</dbReference>
<evidence type="ECO:0000313" key="3">
    <source>
        <dbReference type="Proteomes" id="UP001205105"/>
    </source>
</evidence>
<reference evidence="2" key="1">
    <citation type="submission" date="2020-11" db="EMBL/GenBank/DDBJ databases">
        <title>Chlorella ohadii genome sequencing and assembly.</title>
        <authorList>
            <person name="Murik O."/>
            <person name="Treves H."/>
            <person name="Kedem I."/>
            <person name="Shotland Y."/>
            <person name="Kaplan A."/>
        </authorList>
    </citation>
    <scope>NUCLEOTIDE SEQUENCE</scope>
    <source>
        <strain evidence="2">1</strain>
    </source>
</reference>